<dbReference type="RefSeq" id="WP_091398968.1">
    <property type="nucleotide sequence ID" value="NZ_BKAI01000010.1"/>
</dbReference>
<name>A0A1G9CSQ1_9FLAO</name>
<sequence length="183" mass="21642">MENQGASVVINHHIIAGKQEQYEVWLEEIGAICKKSTGNIDWQVIRPIPNLTFNYTVIIRFDTIAHLKNWMESEDRKRLIQKANRLLAEDDRYFIKSGLDFLFPLEDENRKVPVRWKQYLATWSGIYPLSIGIPLMVIPILKSLHVPENKFIYSFFISGIVVFIMVYLLMPHYTKLIRKWLYK</sequence>
<feature type="transmembrane region" description="Helical" evidence="1">
    <location>
        <begin position="119"/>
        <end position="140"/>
    </location>
</feature>
<dbReference type="Proteomes" id="UP000199580">
    <property type="component" value="Unassembled WGS sequence"/>
</dbReference>
<feature type="transmembrane region" description="Helical" evidence="1">
    <location>
        <begin position="152"/>
        <end position="170"/>
    </location>
</feature>
<keyword evidence="1" id="KW-0472">Membrane</keyword>
<evidence type="ECO:0000256" key="1">
    <source>
        <dbReference type="SAM" id="Phobius"/>
    </source>
</evidence>
<proteinExistence type="predicted"/>
<dbReference type="EMBL" id="FNEZ01000007">
    <property type="protein sequence ID" value="SDK54647.1"/>
    <property type="molecule type" value="Genomic_DNA"/>
</dbReference>
<dbReference type="InterPro" id="IPR038762">
    <property type="entry name" value="ABM_predict"/>
</dbReference>
<keyword evidence="3" id="KW-1185">Reference proteome</keyword>
<organism evidence="2 3">
    <name type="scientific">Flavobacterium noncentrifugens</name>
    <dbReference type="NCBI Taxonomy" id="1128970"/>
    <lineage>
        <taxon>Bacteria</taxon>
        <taxon>Pseudomonadati</taxon>
        <taxon>Bacteroidota</taxon>
        <taxon>Flavobacteriia</taxon>
        <taxon>Flavobacteriales</taxon>
        <taxon>Flavobacteriaceae</taxon>
        <taxon>Flavobacterium</taxon>
    </lineage>
</organism>
<dbReference type="PANTHER" id="PTHR40057:SF1">
    <property type="entry name" value="SLR1162 PROTEIN"/>
    <property type="match status" value="1"/>
</dbReference>
<protein>
    <recommendedName>
        <fullName evidence="4">ABM domain-containing protein</fullName>
    </recommendedName>
</protein>
<keyword evidence="1" id="KW-0812">Transmembrane</keyword>
<dbReference type="Gene3D" id="3.30.70.100">
    <property type="match status" value="1"/>
</dbReference>
<evidence type="ECO:0000313" key="3">
    <source>
        <dbReference type="Proteomes" id="UP000199580"/>
    </source>
</evidence>
<dbReference type="SUPFAM" id="SSF54909">
    <property type="entry name" value="Dimeric alpha+beta barrel"/>
    <property type="match status" value="1"/>
</dbReference>
<accession>A0A1G9CSQ1</accession>
<gene>
    <name evidence="2" type="ORF">SAMN04487935_3638</name>
</gene>
<dbReference type="AlphaFoldDB" id="A0A1G9CSQ1"/>
<dbReference type="OrthoDB" id="1494254at2"/>
<evidence type="ECO:0008006" key="4">
    <source>
        <dbReference type="Google" id="ProtNLM"/>
    </source>
</evidence>
<dbReference type="InterPro" id="IPR011008">
    <property type="entry name" value="Dimeric_a/b-barrel"/>
</dbReference>
<keyword evidence="1" id="KW-1133">Transmembrane helix</keyword>
<evidence type="ECO:0000313" key="2">
    <source>
        <dbReference type="EMBL" id="SDK54647.1"/>
    </source>
</evidence>
<dbReference type="PANTHER" id="PTHR40057">
    <property type="entry name" value="SLR1162 PROTEIN"/>
    <property type="match status" value="1"/>
</dbReference>
<reference evidence="2 3" key="1">
    <citation type="submission" date="2016-10" db="EMBL/GenBank/DDBJ databases">
        <authorList>
            <person name="de Groot N.N."/>
        </authorList>
    </citation>
    <scope>NUCLEOTIDE SEQUENCE [LARGE SCALE GENOMIC DNA]</scope>
    <source>
        <strain evidence="2 3">CGMCC 1.10076</strain>
    </source>
</reference>